<evidence type="ECO:0000256" key="12">
    <source>
        <dbReference type="SAM" id="SignalP"/>
    </source>
</evidence>
<protein>
    <submittedName>
        <fullName evidence="15">GMC oxidoreductase</fullName>
    </submittedName>
</protein>
<dbReference type="Proteomes" id="UP000054007">
    <property type="component" value="Unassembled WGS sequence"/>
</dbReference>
<dbReference type="SUPFAM" id="SSF54373">
    <property type="entry name" value="FAD-linked reductases, C-terminal domain"/>
    <property type="match status" value="1"/>
</dbReference>
<comment type="cofactor">
    <cofactor evidence="1 9">
        <name>FAD</name>
        <dbReference type="ChEBI" id="CHEBI:57692"/>
    </cofactor>
</comment>
<dbReference type="InterPro" id="IPR036188">
    <property type="entry name" value="FAD/NAD-bd_sf"/>
</dbReference>
<dbReference type="Pfam" id="PF00732">
    <property type="entry name" value="GMC_oxred_N"/>
    <property type="match status" value="1"/>
</dbReference>
<dbReference type="InterPro" id="IPR027424">
    <property type="entry name" value="Glucose_Oxidase_domain_2"/>
</dbReference>
<comment type="similarity">
    <text evidence="2 10">Belongs to the GMC oxidoreductase family.</text>
</comment>
<dbReference type="InterPro" id="IPR012132">
    <property type="entry name" value="GMC_OxRdtase"/>
</dbReference>
<name>A0A0D7B7F6_9AGAR</name>
<dbReference type="Gene3D" id="3.30.560.10">
    <property type="entry name" value="Glucose Oxidase, domain 3"/>
    <property type="match status" value="1"/>
</dbReference>
<feature type="binding site" evidence="9">
    <location>
        <position position="270"/>
    </location>
    <ligand>
        <name>FAD</name>
        <dbReference type="ChEBI" id="CHEBI:57692"/>
    </ligand>
</feature>
<dbReference type="SUPFAM" id="SSF51905">
    <property type="entry name" value="FAD/NAD(P)-binding domain"/>
    <property type="match status" value="1"/>
</dbReference>
<evidence type="ECO:0000256" key="4">
    <source>
        <dbReference type="ARBA" id="ARBA00022729"/>
    </source>
</evidence>
<evidence type="ECO:0000256" key="6">
    <source>
        <dbReference type="ARBA" id="ARBA00023002"/>
    </source>
</evidence>
<dbReference type="PIRSF" id="PIRSF000137">
    <property type="entry name" value="Alcohol_oxidase"/>
    <property type="match status" value="1"/>
</dbReference>
<keyword evidence="5 9" id="KW-0274">FAD</keyword>
<dbReference type="Gene3D" id="4.10.450.10">
    <property type="entry name" value="Glucose Oxidase, domain 2"/>
    <property type="match status" value="1"/>
</dbReference>
<feature type="active site" description="Proton donor" evidence="8">
    <location>
        <position position="539"/>
    </location>
</feature>
<proteinExistence type="inferred from homology"/>
<evidence type="ECO:0000256" key="9">
    <source>
        <dbReference type="PIRSR" id="PIRSR000137-2"/>
    </source>
</evidence>
<evidence type="ECO:0000256" key="3">
    <source>
        <dbReference type="ARBA" id="ARBA00022630"/>
    </source>
</evidence>
<keyword evidence="4 12" id="KW-0732">Signal</keyword>
<dbReference type="STRING" id="1314674.A0A0D7B7F6"/>
<evidence type="ECO:0000259" key="14">
    <source>
        <dbReference type="PROSITE" id="PS00624"/>
    </source>
</evidence>
<keyword evidence="7" id="KW-0325">Glycoprotein</keyword>
<dbReference type="PANTHER" id="PTHR11552:SF201">
    <property type="entry name" value="GLUCOSE-METHANOL-CHOLINE OXIDOREDUCTASE N-TERMINAL DOMAIN-CONTAINING PROTEIN"/>
    <property type="match status" value="1"/>
</dbReference>
<feature type="chain" id="PRO_5002316729" evidence="12">
    <location>
        <begin position="19"/>
        <end position="602"/>
    </location>
</feature>
<evidence type="ECO:0000256" key="10">
    <source>
        <dbReference type="RuleBase" id="RU003968"/>
    </source>
</evidence>
<evidence type="ECO:0000256" key="1">
    <source>
        <dbReference type="ARBA" id="ARBA00001974"/>
    </source>
</evidence>
<sequence length="602" mass="63921">MRSFFLFSGAASALLATAKPLQKRASGVSTNSGDADGQSFDYIVVGAGLTGTTVAARLAEDSSVSVLLVEAGGDNRQDSRIYDIYAYSQAFNTELDWAWETDQGKQMHGGKTLGGSTSINGGHYTRGMAEQFDSWTKLLEDSDANAGWDWNGIFSYMKKSETFSAPNDQQKAKGAQSNADYHGTSGPVQITYPDLMYGGPQQGAFLETIVDLTGISHEADINGGQGNGVSYTPLTLSWQDDDHRSSAPQAYLTPVESDRTNWLTLVEHQVTKINWKEGSSPLTATGVEFASADGSGNRFTATANREVIVACGAIQSPALIQLSGVGDADILNDAGVDVVLDMKQIGRNLQEQTMNSVGANGNGYDYGGRGPSDMIAYPNIHELFGEDAEASISKIQNNVASWAESQASAGQSAEALRTIFDIQADLIINQNAPVAEMFFDSGFPADLGIDNWQLLPFSRGNVAISNNDPFTKPTVTVNYFSVDWDLDVQVAACKLGRTILSSPPLSDLSSGEAVPGSEVDGSDASWRSWVQNGFSAVAHPIGTLALMRAELGGSVGADLKLYGTENVRVVDASVLPMQISAHLSAALYGVAEKAADLIKASH</sequence>
<evidence type="ECO:0000256" key="8">
    <source>
        <dbReference type="PIRSR" id="PIRSR000137-1"/>
    </source>
</evidence>
<keyword evidence="3 10" id="KW-0285">Flavoprotein</keyword>
<feature type="signal peptide" evidence="12">
    <location>
        <begin position="1"/>
        <end position="18"/>
    </location>
</feature>
<dbReference type="Gene3D" id="3.50.50.60">
    <property type="entry name" value="FAD/NAD(P)-binding domain"/>
    <property type="match status" value="1"/>
</dbReference>
<dbReference type="AlphaFoldDB" id="A0A0D7B7F6"/>
<dbReference type="PANTHER" id="PTHR11552">
    <property type="entry name" value="GLUCOSE-METHANOL-CHOLINE GMC OXIDOREDUCTASE"/>
    <property type="match status" value="1"/>
</dbReference>
<evidence type="ECO:0000313" key="16">
    <source>
        <dbReference type="Proteomes" id="UP000054007"/>
    </source>
</evidence>
<feature type="compositionally biased region" description="Polar residues" evidence="11">
    <location>
        <begin position="165"/>
        <end position="179"/>
    </location>
</feature>
<dbReference type="GO" id="GO:0016614">
    <property type="term" value="F:oxidoreductase activity, acting on CH-OH group of donors"/>
    <property type="evidence" value="ECO:0007669"/>
    <property type="project" value="InterPro"/>
</dbReference>
<evidence type="ECO:0000256" key="5">
    <source>
        <dbReference type="ARBA" id="ARBA00022827"/>
    </source>
</evidence>
<dbReference type="PROSITE" id="PS00623">
    <property type="entry name" value="GMC_OXRED_1"/>
    <property type="match status" value="1"/>
</dbReference>
<reference evidence="15 16" key="1">
    <citation type="journal article" date="2015" name="Fungal Genet. Biol.">
        <title>Evolution of novel wood decay mechanisms in Agaricales revealed by the genome sequences of Fistulina hepatica and Cylindrobasidium torrendii.</title>
        <authorList>
            <person name="Floudas D."/>
            <person name="Held B.W."/>
            <person name="Riley R."/>
            <person name="Nagy L.G."/>
            <person name="Koehler G."/>
            <person name="Ransdell A.S."/>
            <person name="Younus H."/>
            <person name="Chow J."/>
            <person name="Chiniquy J."/>
            <person name="Lipzen A."/>
            <person name="Tritt A."/>
            <person name="Sun H."/>
            <person name="Haridas S."/>
            <person name="LaButti K."/>
            <person name="Ohm R.A."/>
            <person name="Kues U."/>
            <person name="Blanchette R.A."/>
            <person name="Grigoriev I.V."/>
            <person name="Minto R.E."/>
            <person name="Hibbett D.S."/>
        </authorList>
    </citation>
    <scope>NUCLEOTIDE SEQUENCE [LARGE SCALE GENOMIC DNA]</scope>
    <source>
        <strain evidence="15 16">FP15055 ss-10</strain>
    </source>
</reference>
<dbReference type="EMBL" id="KN880555">
    <property type="protein sequence ID" value="KIY66412.1"/>
    <property type="molecule type" value="Genomic_DNA"/>
</dbReference>
<keyword evidence="16" id="KW-1185">Reference proteome</keyword>
<dbReference type="Pfam" id="PF05199">
    <property type="entry name" value="GMC_oxred_C"/>
    <property type="match status" value="1"/>
</dbReference>
<dbReference type="InterPro" id="IPR000172">
    <property type="entry name" value="GMC_OxRdtase_N"/>
</dbReference>
<keyword evidence="6" id="KW-0560">Oxidoreductase</keyword>
<feature type="domain" description="Glucose-methanol-choline oxidoreductase N-terminal" evidence="14">
    <location>
        <begin position="312"/>
        <end position="326"/>
    </location>
</feature>
<accession>A0A0D7B7F6</accession>
<feature type="domain" description="Glucose-methanol-choline oxidoreductase N-terminal" evidence="13">
    <location>
        <begin position="110"/>
        <end position="133"/>
    </location>
</feature>
<feature type="region of interest" description="Disordered" evidence="11">
    <location>
        <begin position="165"/>
        <end position="185"/>
    </location>
</feature>
<gene>
    <name evidence="15" type="ORF">CYLTODRAFT_423447</name>
</gene>
<evidence type="ECO:0000256" key="7">
    <source>
        <dbReference type="ARBA" id="ARBA00023180"/>
    </source>
</evidence>
<dbReference type="InterPro" id="IPR007867">
    <property type="entry name" value="GMC_OxRtase_C"/>
</dbReference>
<evidence type="ECO:0000259" key="13">
    <source>
        <dbReference type="PROSITE" id="PS00623"/>
    </source>
</evidence>
<dbReference type="GO" id="GO:0050660">
    <property type="term" value="F:flavin adenine dinucleotide binding"/>
    <property type="evidence" value="ECO:0007669"/>
    <property type="project" value="InterPro"/>
</dbReference>
<evidence type="ECO:0000256" key="11">
    <source>
        <dbReference type="SAM" id="MobiDB-lite"/>
    </source>
</evidence>
<evidence type="ECO:0000313" key="15">
    <source>
        <dbReference type="EMBL" id="KIY66412.1"/>
    </source>
</evidence>
<evidence type="ECO:0000256" key="2">
    <source>
        <dbReference type="ARBA" id="ARBA00010790"/>
    </source>
</evidence>
<organism evidence="15 16">
    <name type="scientific">Cylindrobasidium torrendii FP15055 ss-10</name>
    <dbReference type="NCBI Taxonomy" id="1314674"/>
    <lineage>
        <taxon>Eukaryota</taxon>
        <taxon>Fungi</taxon>
        <taxon>Dikarya</taxon>
        <taxon>Basidiomycota</taxon>
        <taxon>Agaricomycotina</taxon>
        <taxon>Agaricomycetes</taxon>
        <taxon>Agaricomycetidae</taxon>
        <taxon>Agaricales</taxon>
        <taxon>Marasmiineae</taxon>
        <taxon>Physalacriaceae</taxon>
        <taxon>Cylindrobasidium</taxon>
    </lineage>
</organism>
<feature type="active site" description="Proton acceptor" evidence="8">
    <location>
        <position position="582"/>
    </location>
</feature>
<dbReference type="OrthoDB" id="269227at2759"/>
<dbReference type="PROSITE" id="PS00624">
    <property type="entry name" value="GMC_OXRED_2"/>
    <property type="match status" value="1"/>
</dbReference>